<dbReference type="PIRSF" id="PIRSF008502">
    <property type="entry name" value="UCP008502"/>
    <property type="match status" value="1"/>
</dbReference>
<proteinExistence type="predicted"/>
<dbReference type="SMR" id="A0A5M7C3Z8"/>
<dbReference type="InterPro" id="IPR012545">
    <property type="entry name" value="DUF1697"/>
</dbReference>
<evidence type="ECO:0000313" key="1">
    <source>
        <dbReference type="EMBL" id="KAA5834321.1"/>
    </source>
</evidence>
<dbReference type="PANTHER" id="PTHR36439:SF1">
    <property type="entry name" value="DUF1697 DOMAIN-CONTAINING PROTEIN"/>
    <property type="match status" value="1"/>
</dbReference>
<organism evidence="1 2">
    <name type="scientific">Saccharopolyspora hirsuta</name>
    <dbReference type="NCBI Taxonomy" id="1837"/>
    <lineage>
        <taxon>Bacteria</taxon>
        <taxon>Bacillati</taxon>
        <taxon>Actinomycetota</taxon>
        <taxon>Actinomycetes</taxon>
        <taxon>Pseudonocardiales</taxon>
        <taxon>Pseudonocardiaceae</taxon>
        <taxon>Saccharopolyspora</taxon>
    </lineage>
</organism>
<evidence type="ECO:0000313" key="2">
    <source>
        <dbReference type="Proteomes" id="UP000323946"/>
    </source>
</evidence>
<comment type="caution">
    <text evidence="1">The sequence shown here is derived from an EMBL/GenBank/DDBJ whole genome shotgun (WGS) entry which is preliminary data.</text>
</comment>
<dbReference type="Gene3D" id="3.30.70.1280">
    <property type="entry name" value="SP0830-like domains"/>
    <property type="match status" value="1"/>
</dbReference>
<gene>
    <name evidence="1" type="ORF">F1721_11580</name>
</gene>
<dbReference type="PANTHER" id="PTHR36439">
    <property type="entry name" value="BLL4334 PROTEIN"/>
    <property type="match status" value="1"/>
</dbReference>
<dbReference type="Pfam" id="PF08002">
    <property type="entry name" value="DUF1697"/>
    <property type="match status" value="1"/>
</dbReference>
<dbReference type="EMBL" id="VWPH01000005">
    <property type="protein sequence ID" value="KAA5834321.1"/>
    <property type="molecule type" value="Genomic_DNA"/>
</dbReference>
<protein>
    <submittedName>
        <fullName evidence="1">DUF1697 domain-containing protein</fullName>
    </submittedName>
</protein>
<dbReference type="AlphaFoldDB" id="A0A5M7C3Z8"/>
<dbReference type="Proteomes" id="UP000323946">
    <property type="component" value="Unassembled WGS sequence"/>
</dbReference>
<dbReference type="OrthoDB" id="9806494at2"/>
<accession>A0A5M7C3Z8</accession>
<sequence length="178" mass="18937">MLTCVALLRAVNLGSRDSLAMADLRAVVDAVGGRGVRTYLRSGNVVFSTARDDPRVVAREVRERLVAELGLDTPVVVRTAAEMAAVAGGHPFDGQEDDPAKLHVAFLAAEPVSELVLPAGSPEGAVVRGREVYLHYPDGAGRSKVTAAYLQRCLGVELTARNWRTVTALAEMARDTGE</sequence>
<reference evidence="1 2" key="1">
    <citation type="submission" date="2019-09" db="EMBL/GenBank/DDBJ databases">
        <title>Draft genome sequence of the thermophilic Saccharopolyspora hirsuta VKM Ac-666T.</title>
        <authorList>
            <person name="Lobastova T.G."/>
            <person name="Fokina V."/>
            <person name="Bragin E.Y."/>
            <person name="Shtratnikova V.Y."/>
            <person name="Starodumova I.P."/>
            <person name="Tarlachkov S.V."/>
            <person name="Donova M.V."/>
        </authorList>
    </citation>
    <scope>NUCLEOTIDE SEQUENCE [LARGE SCALE GENOMIC DNA]</scope>
    <source>
        <strain evidence="1 2">VKM Ac-666</strain>
    </source>
</reference>
<keyword evidence="2" id="KW-1185">Reference proteome</keyword>
<dbReference type="SUPFAM" id="SSF160379">
    <property type="entry name" value="SP0830-like"/>
    <property type="match status" value="1"/>
</dbReference>
<name>A0A5M7C3Z8_SACHI</name>
<dbReference type="RefSeq" id="WP_150066623.1">
    <property type="nucleotide sequence ID" value="NZ_JBEPFH010000004.1"/>
</dbReference>